<keyword evidence="2" id="KW-0732">Signal</keyword>
<dbReference type="InterPro" id="IPR008613">
    <property type="entry name" value="Excalibur_Ca-bd_domain"/>
</dbReference>
<dbReference type="SMART" id="SM00894">
    <property type="entry name" value="Excalibur"/>
    <property type="match status" value="1"/>
</dbReference>
<accession>A0ABU1ZYD9</accession>
<feature type="signal peptide" evidence="2">
    <location>
        <begin position="1"/>
        <end position="37"/>
    </location>
</feature>
<sequence>MNHNRFFGQSLDRGKLGAVALSALLAGSLLTACGSSAADEVPVTVTSTMTASPTTVSTTVTETVTKVSTVTETVTEEPVPAGDIDVSGAGADALVNENPPVIAGFAAVPEPAPAPAPAPVPAPQQSTYFQNCSAARAAGAAPVYRGNPGYGSHLDRDGDGVGCE</sequence>
<name>A0ABU1ZYD9_9CORY</name>
<evidence type="ECO:0000256" key="1">
    <source>
        <dbReference type="SAM" id="MobiDB-lite"/>
    </source>
</evidence>
<evidence type="ECO:0000313" key="4">
    <source>
        <dbReference type="EMBL" id="MDR7329860.1"/>
    </source>
</evidence>
<evidence type="ECO:0000313" key="5">
    <source>
        <dbReference type="Proteomes" id="UP001180840"/>
    </source>
</evidence>
<feature type="chain" id="PRO_5045607027" description="Excalibur calcium-binding domain-containing protein" evidence="2">
    <location>
        <begin position="38"/>
        <end position="164"/>
    </location>
</feature>
<keyword evidence="5" id="KW-1185">Reference proteome</keyword>
<protein>
    <recommendedName>
        <fullName evidence="3">Excalibur calcium-binding domain-containing protein</fullName>
    </recommendedName>
</protein>
<dbReference type="RefSeq" id="WP_290195020.1">
    <property type="nucleotide sequence ID" value="NZ_CP047654.1"/>
</dbReference>
<comment type="caution">
    <text evidence="4">The sequence shown here is derived from an EMBL/GenBank/DDBJ whole genome shotgun (WGS) entry which is preliminary data.</text>
</comment>
<feature type="compositionally biased region" description="Basic and acidic residues" evidence="1">
    <location>
        <begin position="153"/>
        <end position="164"/>
    </location>
</feature>
<dbReference type="Proteomes" id="UP001180840">
    <property type="component" value="Unassembled WGS sequence"/>
</dbReference>
<dbReference type="PROSITE" id="PS51257">
    <property type="entry name" value="PROKAR_LIPOPROTEIN"/>
    <property type="match status" value="1"/>
</dbReference>
<proteinExistence type="predicted"/>
<gene>
    <name evidence="4" type="ORF">J2S39_001536</name>
</gene>
<dbReference type="Pfam" id="PF05901">
    <property type="entry name" value="Excalibur"/>
    <property type="match status" value="1"/>
</dbReference>
<dbReference type="EMBL" id="JAVDXZ010000001">
    <property type="protein sequence ID" value="MDR7329860.1"/>
    <property type="molecule type" value="Genomic_DNA"/>
</dbReference>
<evidence type="ECO:0000256" key="2">
    <source>
        <dbReference type="SAM" id="SignalP"/>
    </source>
</evidence>
<feature type="region of interest" description="Disordered" evidence="1">
    <location>
        <begin position="144"/>
        <end position="164"/>
    </location>
</feature>
<evidence type="ECO:0000259" key="3">
    <source>
        <dbReference type="SMART" id="SM00894"/>
    </source>
</evidence>
<reference evidence="4" key="1">
    <citation type="submission" date="2023-07" db="EMBL/GenBank/DDBJ databases">
        <title>Sequencing the genomes of 1000 actinobacteria strains.</title>
        <authorList>
            <person name="Klenk H.-P."/>
        </authorList>
    </citation>
    <scope>NUCLEOTIDE SEQUENCE</scope>
    <source>
        <strain evidence="4">DSM 107476</strain>
    </source>
</reference>
<feature type="domain" description="Excalibur calcium-binding" evidence="3">
    <location>
        <begin position="128"/>
        <end position="164"/>
    </location>
</feature>
<organism evidence="4 5">
    <name type="scientific">Corynebacterium guangdongense</name>
    <dbReference type="NCBI Taxonomy" id="1783348"/>
    <lineage>
        <taxon>Bacteria</taxon>
        <taxon>Bacillati</taxon>
        <taxon>Actinomycetota</taxon>
        <taxon>Actinomycetes</taxon>
        <taxon>Mycobacteriales</taxon>
        <taxon>Corynebacteriaceae</taxon>
        <taxon>Corynebacterium</taxon>
    </lineage>
</organism>